<reference evidence="2 3" key="1">
    <citation type="journal article" date="2019" name="Int. J. Syst. Evol. Microbiol.">
        <title>The Global Catalogue of Microorganisms (GCM) 10K type strain sequencing project: providing services to taxonomists for standard genome sequencing and annotation.</title>
        <authorList>
            <consortium name="The Broad Institute Genomics Platform"/>
            <consortium name="The Broad Institute Genome Sequencing Center for Infectious Disease"/>
            <person name="Wu L."/>
            <person name="Ma J."/>
        </authorList>
    </citation>
    <scope>NUCLEOTIDE SEQUENCE [LARGE SCALE GENOMIC DNA]</scope>
    <source>
        <strain evidence="2 3">JCM 16374</strain>
    </source>
</reference>
<dbReference type="InterPro" id="IPR007278">
    <property type="entry name" value="DUF397"/>
</dbReference>
<protein>
    <submittedName>
        <fullName evidence="2">DUF397 domain-containing protein</fullName>
    </submittedName>
</protein>
<sequence length="68" mass="7255">MTTDTAALEPLVWHKSSYSGNAGGQCVEVSKTCGVVHVRDSKDADGPRVTASDESWANFLNYAARQPA</sequence>
<evidence type="ECO:0000259" key="1">
    <source>
        <dbReference type="Pfam" id="PF04149"/>
    </source>
</evidence>
<organism evidence="2 3">
    <name type="scientific">Streptomyces lunalinharesii</name>
    <dbReference type="NCBI Taxonomy" id="333384"/>
    <lineage>
        <taxon>Bacteria</taxon>
        <taxon>Bacillati</taxon>
        <taxon>Actinomycetota</taxon>
        <taxon>Actinomycetes</taxon>
        <taxon>Kitasatosporales</taxon>
        <taxon>Streptomycetaceae</taxon>
        <taxon>Streptomyces</taxon>
    </lineage>
</organism>
<dbReference type="Proteomes" id="UP001500994">
    <property type="component" value="Unassembled WGS sequence"/>
</dbReference>
<evidence type="ECO:0000313" key="3">
    <source>
        <dbReference type="Proteomes" id="UP001500994"/>
    </source>
</evidence>
<evidence type="ECO:0000313" key="2">
    <source>
        <dbReference type="EMBL" id="GAA2694111.1"/>
    </source>
</evidence>
<feature type="domain" description="DUF397" evidence="1">
    <location>
        <begin position="11"/>
        <end position="62"/>
    </location>
</feature>
<keyword evidence="3" id="KW-1185">Reference proteome</keyword>
<proteinExistence type="predicted"/>
<dbReference type="RefSeq" id="WP_344585047.1">
    <property type="nucleotide sequence ID" value="NZ_BAAARK010000071.1"/>
</dbReference>
<dbReference type="EMBL" id="BAAARK010000071">
    <property type="protein sequence ID" value="GAA2694111.1"/>
    <property type="molecule type" value="Genomic_DNA"/>
</dbReference>
<gene>
    <name evidence="2" type="ORF">GCM10009864_81120</name>
</gene>
<accession>A0ABN3T4X8</accession>
<comment type="caution">
    <text evidence="2">The sequence shown here is derived from an EMBL/GenBank/DDBJ whole genome shotgun (WGS) entry which is preliminary data.</text>
</comment>
<name>A0ABN3T4X8_9ACTN</name>
<dbReference type="Pfam" id="PF04149">
    <property type="entry name" value="DUF397"/>
    <property type="match status" value="1"/>
</dbReference>